<proteinExistence type="predicted"/>
<reference evidence="1 2" key="1">
    <citation type="submission" date="2019-03" db="EMBL/GenBank/DDBJ databases">
        <title>Genomic analyses of the natural microbiome of Caenorhabditis elegans.</title>
        <authorList>
            <person name="Samuel B."/>
        </authorList>
    </citation>
    <scope>NUCLEOTIDE SEQUENCE [LARGE SCALE GENOMIC DNA]</scope>
    <source>
        <strain evidence="1 2">JUb89</strain>
    </source>
</reference>
<keyword evidence="2" id="KW-1185">Reference proteome</keyword>
<dbReference type="EMBL" id="SLVJ01000025">
    <property type="protein sequence ID" value="TCM62310.1"/>
    <property type="molecule type" value="Genomic_DNA"/>
</dbReference>
<name>A0A4R1XJM8_ACICA</name>
<gene>
    <name evidence="1" type="ORF">EC844_12538</name>
</gene>
<dbReference type="AlphaFoldDB" id="A0A4R1XJM8"/>
<evidence type="ECO:0000313" key="1">
    <source>
        <dbReference type="EMBL" id="TCM62310.1"/>
    </source>
</evidence>
<comment type="caution">
    <text evidence="1">The sequence shown here is derived from an EMBL/GenBank/DDBJ whole genome shotgun (WGS) entry which is preliminary data.</text>
</comment>
<accession>A0A4R1XJM8</accession>
<dbReference type="OrthoDB" id="6691528at2"/>
<dbReference type="Proteomes" id="UP000294963">
    <property type="component" value="Unassembled WGS sequence"/>
</dbReference>
<evidence type="ECO:0000313" key="2">
    <source>
        <dbReference type="Proteomes" id="UP000294963"/>
    </source>
</evidence>
<sequence length="124" mass="13747">MSFINIEDAELILGADFAPDSDKARLVLLSNTWMKNEVKVVPNPVDENLKLAACEIIKGILAKKIYAGQERQTTREMVDADGVKVDETYAESSREISEFEQIALALINAADVRNTGFTIPIYRG</sequence>
<evidence type="ECO:0008006" key="3">
    <source>
        <dbReference type="Google" id="ProtNLM"/>
    </source>
</evidence>
<organism evidence="1 2">
    <name type="scientific">Acinetobacter calcoaceticus</name>
    <dbReference type="NCBI Taxonomy" id="471"/>
    <lineage>
        <taxon>Bacteria</taxon>
        <taxon>Pseudomonadati</taxon>
        <taxon>Pseudomonadota</taxon>
        <taxon>Gammaproteobacteria</taxon>
        <taxon>Moraxellales</taxon>
        <taxon>Moraxellaceae</taxon>
        <taxon>Acinetobacter</taxon>
        <taxon>Acinetobacter calcoaceticus/baumannii complex</taxon>
    </lineage>
</organism>
<protein>
    <recommendedName>
        <fullName evidence="3">Phage gp36-like protein</fullName>
    </recommendedName>
</protein>